<organism evidence="1 2">
    <name type="scientific">Vitis vinifera</name>
    <name type="common">Grape</name>
    <dbReference type="NCBI Taxonomy" id="29760"/>
    <lineage>
        <taxon>Eukaryota</taxon>
        <taxon>Viridiplantae</taxon>
        <taxon>Streptophyta</taxon>
        <taxon>Embryophyta</taxon>
        <taxon>Tracheophyta</taxon>
        <taxon>Spermatophyta</taxon>
        <taxon>Magnoliopsida</taxon>
        <taxon>eudicotyledons</taxon>
        <taxon>Gunneridae</taxon>
        <taxon>Pentapetalae</taxon>
        <taxon>rosids</taxon>
        <taxon>Vitales</taxon>
        <taxon>Vitaceae</taxon>
        <taxon>Viteae</taxon>
        <taxon>Vitis</taxon>
    </lineage>
</organism>
<gene>
    <name evidence="1" type="ORF">CK203_033364</name>
</gene>
<dbReference type="Proteomes" id="UP000288805">
    <property type="component" value="Unassembled WGS sequence"/>
</dbReference>
<name>A0A438HMM9_VITVI</name>
<dbReference type="EMBL" id="QGNW01000201">
    <property type="protein sequence ID" value="RVW85687.1"/>
    <property type="molecule type" value="Genomic_DNA"/>
</dbReference>
<protein>
    <submittedName>
        <fullName evidence="1">Uncharacterized protein</fullName>
    </submittedName>
</protein>
<dbReference type="AlphaFoldDB" id="A0A438HMM9"/>
<evidence type="ECO:0000313" key="2">
    <source>
        <dbReference type="Proteomes" id="UP000288805"/>
    </source>
</evidence>
<comment type="caution">
    <text evidence="1">The sequence shown here is derived from an EMBL/GenBank/DDBJ whole genome shotgun (WGS) entry which is preliminary data.</text>
</comment>
<sequence>MSRVMTLPLNKLTHFQWEVANLMKSWGEGDQTSGGNVGAWFNEFLKLATSDGQYGLGFYGPSYTDL</sequence>
<accession>A0A438HMM9</accession>
<reference evidence="1 2" key="1">
    <citation type="journal article" date="2018" name="PLoS Genet.">
        <title>Population sequencing reveals clonal diversity and ancestral inbreeding in the grapevine cultivar Chardonnay.</title>
        <authorList>
            <person name="Roach M.J."/>
            <person name="Johnson D.L."/>
            <person name="Bohlmann J."/>
            <person name="van Vuuren H.J."/>
            <person name="Jones S.J."/>
            <person name="Pretorius I.S."/>
            <person name="Schmidt S.A."/>
            <person name="Borneman A.R."/>
        </authorList>
    </citation>
    <scope>NUCLEOTIDE SEQUENCE [LARGE SCALE GENOMIC DNA]</scope>
    <source>
        <strain evidence="2">cv. Chardonnay</strain>
        <tissue evidence="1">Leaf</tissue>
    </source>
</reference>
<evidence type="ECO:0000313" key="1">
    <source>
        <dbReference type="EMBL" id="RVW85687.1"/>
    </source>
</evidence>
<proteinExistence type="predicted"/>